<evidence type="ECO:0000313" key="3">
    <source>
        <dbReference type="Proteomes" id="UP000016930"/>
    </source>
</evidence>
<feature type="region of interest" description="Disordered" evidence="1">
    <location>
        <begin position="541"/>
        <end position="676"/>
    </location>
</feature>
<feature type="region of interest" description="Disordered" evidence="1">
    <location>
        <begin position="231"/>
        <end position="278"/>
    </location>
</feature>
<gene>
    <name evidence="2" type="ORF">CERSUDRAFT_78573</name>
</gene>
<feature type="compositionally biased region" description="Low complexity" evidence="1">
    <location>
        <begin position="728"/>
        <end position="738"/>
    </location>
</feature>
<sequence length="815" mass="87232">MAKVAPRPTGRKGKDVDRSSIKKGKDADRVSVKKEKDAARKEKESAKQEKDDEEEEESDDEGGTATHANSNGRICYQVLVSEDSADLAAIKQRQDAKAFLKIVLGRVPQLDAVFRATAEELGIDEDKLFNIYVDHRAGNKHWFEIQHLYTDYWTRNIEAECRKYLDPDEFGFITVSDDPDTYGVCFASFKKKYKANMQLAKDILLEDRDVGILLDQPITYGKIYMPYLDEDDKDDEDAPSQNDPESPSARPSTSISAYGRTPTRARPGTIRQMPSDSSRETLQEFIRLQLATIFDVIPGHKPPKGNYSYWLKLYPYLVQFGLVLINWPSGVEFPMFNVTTRGIYGMSVNELKTLANAFTSSQYPIKLVNKEAVMAIAGENIPAKSYLAIVGYLPIQAGVGSVTNRAWYLKIGNKERANFDIGEVMLLPDTNAGKAASKAISTAGSVSTRSMRNTKSKPRQPTIELESDSGAEVEDARSSNVKDYEDEHDELEPETPPPQRPLRSRKTAIGALLSPLPDSPQQERQGSEVVHRRHEVFEINEVPSPPPLETRKRKMEVAVEIPSSKRTKLSKAAKAAKAVKAAEAAKTTKTTKPSDHNANVPSDLDDETAPCVMDDPMIGHSGSEDDRIPDPAASTVGPSVSEHVAGASSAPGDCVRAPSTMDDVTPASALGSGNLTRVPSAAGETAVSSATGEVIVSPSATGEVIVSPSTTGDAIVSSSATGDIVVSSSASGNVNGPSTSGDPADPVTLGHAVAPASASGTSSATPVTTTDAPAVPAAPSAAAQAGAPGQADDVNALLIKLLVGLGSKLDALASR</sequence>
<feature type="compositionally biased region" description="Polar residues" evidence="1">
    <location>
        <begin position="439"/>
        <end position="451"/>
    </location>
</feature>
<feature type="compositionally biased region" description="Acidic residues" evidence="1">
    <location>
        <begin position="51"/>
        <end position="62"/>
    </location>
</feature>
<feature type="region of interest" description="Disordered" evidence="1">
    <location>
        <begin position="512"/>
        <end position="531"/>
    </location>
</feature>
<evidence type="ECO:0000313" key="2">
    <source>
        <dbReference type="EMBL" id="EMD30842.1"/>
    </source>
</evidence>
<reference evidence="2 3" key="1">
    <citation type="journal article" date="2012" name="Proc. Natl. Acad. Sci. U.S.A.">
        <title>Comparative genomics of Ceriporiopsis subvermispora and Phanerochaete chrysosporium provide insight into selective ligninolysis.</title>
        <authorList>
            <person name="Fernandez-Fueyo E."/>
            <person name="Ruiz-Duenas F.J."/>
            <person name="Ferreira P."/>
            <person name="Floudas D."/>
            <person name="Hibbett D.S."/>
            <person name="Canessa P."/>
            <person name="Larrondo L.F."/>
            <person name="James T.Y."/>
            <person name="Seelenfreund D."/>
            <person name="Lobos S."/>
            <person name="Polanco R."/>
            <person name="Tello M."/>
            <person name="Honda Y."/>
            <person name="Watanabe T."/>
            <person name="Watanabe T."/>
            <person name="Ryu J.S."/>
            <person name="Kubicek C.P."/>
            <person name="Schmoll M."/>
            <person name="Gaskell J."/>
            <person name="Hammel K.E."/>
            <person name="St John F.J."/>
            <person name="Vanden Wymelenberg A."/>
            <person name="Sabat G."/>
            <person name="Splinter BonDurant S."/>
            <person name="Syed K."/>
            <person name="Yadav J.S."/>
            <person name="Doddapaneni H."/>
            <person name="Subramanian V."/>
            <person name="Lavin J.L."/>
            <person name="Oguiza J.A."/>
            <person name="Perez G."/>
            <person name="Pisabarro A.G."/>
            <person name="Ramirez L."/>
            <person name="Santoyo F."/>
            <person name="Master E."/>
            <person name="Coutinho P.M."/>
            <person name="Henrissat B."/>
            <person name="Lombard V."/>
            <person name="Magnuson J.K."/>
            <person name="Kuees U."/>
            <person name="Hori C."/>
            <person name="Igarashi K."/>
            <person name="Samejima M."/>
            <person name="Held B.W."/>
            <person name="Barry K.W."/>
            <person name="LaButti K.M."/>
            <person name="Lapidus A."/>
            <person name="Lindquist E.A."/>
            <person name="Lucas S.M."/>
            <person name="Riley R."/>
            <person name="Salamov A.A."/>
            <person name="Hoffmeister D."/>
            <person name="Schwenk D."/>
            <person name="Hadar Y."/>
            <person name="Yarden O."/>
            <person name="de Vries R.P."/>
            <person name="Wiebenga A."/>
            <person name="Stenlid J."/>
            <person name="Eastwood D."/>
            <person name="Grigoriev I.V."/>
            <person name="Berka R.M."/>
            <person name="Blanchette R.A."/>
            <person name="Kersten P."/>
            <person name="Martinez A.T."/>
            <person name="Vicuna R."/>
            <person name="Cullen D."/>
        </authorList>
    </citation>
    <scope>NUCLEOTIDE SEQUENCE [LARGE SCALE GENOMIC DNA]</scope>
    <source>
        <strain evidence="2 3">B</strain>
    </source>
</reference>
<accession>M2QY25</accession>
<feature type="region of interest" description="Disordered" evidence="1">
    <location>
        <begin position="438"/>
        <end position="503"/>
    </location>
</feature>
<feature type="compositionally biased region" description="Low complexity" evidence="1">
    <location>
        <begin position="752"/>
        <end position="789"/>
    </location>
</feature>
<dbReference type="AlphaFoldDB" id="M2QY25"/>
<feature type="compositionally biased region" description="Basic and acidic residues" evidence="1">
    <location>
        <begin position="12"/>
        <end position="50"/>
    </location>
</feature>
<feature type="compositionally biased region" description="Polar residues" evidence="1">
    <location>
        <begin position="239"/>
        <end position="256"/>
    </location>
</feature>
<keyword evidence="3" id="KW-1185">Reference proteome</keyword>
<protein>
    <submittedName>
        <fullName evidence="2">Uncharacterized protein</fullName>
    </submittedName>
</protein>
<feature type="region of interest" description="Disordered" evidence="1">
    <location>
        <begin position="1"/>
        <end position="69"/>
    </location>
</feature>
<evidence type="ECO:0000256" key="1">
    <source>
        <dbReference type="SAM" id="MobiDB-lite"/>
    </source>
</evidence>
<proteinExistence type="predicted"/>
<dbReference type="HOGENOM" id="CLU_346469_0_0_1"/>
<dbReference type="EMBL" id="KB445832">
    <property type="protein sequence ID" value="EMD30842.1"/>
    <property type="molecule type" value="Genomic_DNA"/>
</dbReference>
<name>M2QY25_CERS8</name>
<feature type="compositionally biased region" description="Basic and acidic residues" evidence="1">
    <location>
        <begin position="474"/>
        <end position="485"/>
    </location>
</feature>
<feature type="compositionally biased region" description="Low complexity" evidence="1">
    <location>
        <begin position="572"/>
        <end position="591"/>
    </location>
</feature>
<feature type="region of interest" description="Disordered" evidence="1">
    <location>
        <begin position="728"/>
        <end position="789"/>
    </location>
</feature>
<dbReference type="Proteomes" id="UP000016930">
    <property type="component" value="Unassembled WGS sequence"/>
</dbReference>
<organism evidence="2 3">
    <name type="scientific">Ceriporiopsis subvermispora (strain B)</name>
    <name type="common">White-rot fungus</name>
    <name type="synonym">Gelatoporia subvermispora</name>
    <dbReference type="NCBI Taxonomy" id="914234"/>
    <lineage>
        <taxon>Eukaryota</taxon>
        <taxon>Fungi</taxon>
        <taxon>Dikarya</taxon>
        <taxon>Basidiomycota</taxon>
        <taxon>Agaricomycotina</taxon>
        <taxon>Agaricomycetes</taxon>
        <taxon>Polyporales</taxon>
        <taxon>Gelatoporiaceae</taxon>
        <taxon>Gelatoporia</taxon>
    </lineage>
</organism>